<organism evidence="8 9">
    <name type="scientific">Saccoglossus kowalevskii</name>
    <name type="common">Acorn worm</name>
    <dbReference type="NCBI Taxonomy" id="10224"/>
    <lineage>
        <taxon>Eukaryota</taxon>
        <taxon>Metazoa</taxon>
        <taxon>Hemichordata</taxon>
        <taxon>Enteropneusta</taxon>
        <taxon>Harrimaniidae</taxon>
        <taxon>Saccoglossus</taxon>
    </lineage>
</organism>
<evidence type="ECO:0000313" key="9">
    <source>
        <dbReference type="RefSeq" id="XP_006811197.1"/>
    </source>
</evidence>
<evidence type="ECO:0000256" key="5">
    <source>
        <dbReference type="PROSITE-ProRule" id="PRU00042"/>
    </source>
</evidence>
<keyword evidence="2" id="KW-0677">Repeat</keyword>
<dbReference type="PROSITE" id="PS00028">
    <property type="entry name" value="ZINC_FINGER_C2H2_1"/>
    <property type="match status" value="4"/>
</dbReference>
<dbReference type="Gene3D" id="3.30.160.60">
    <property type="entry name" value="Classic Zinc Finger"/>
    <property type="match status" value="6"/>
</dbReference>
<reference evidence="9" key="1">
    <citation type="submission" date="2025-08" db="UniProtKB">
        <authorList>
            <consortium name="RefSeq"/>
        </authorList>
    </citation>
    <scope>IDENTIFICATION</scope>
    <source>
        <tissue evidence="9">Testes</tissue>
    </source>
</reference>
<feature type="domain" description="C2H2-type" evidence="7">
    <location>
        <begin position="349"/>
        <end position="376"/>
    </location>
</feature>
<evidence type="ECO:0000256" key="3">
    <source>
        <dbReference type="ARBA" id="ARBA00022771"/>
    </source>
</evidence>
<proteinExistence type="predicted"/>
<evidence type="ECO:0000313" key="8">
    <source>
        <dbReference type="Proteomes" id="UP000694865"/>
    </source>
</evidence>
<dbReference type="PANTHER" id="PTHR24379:SF121">
    <property type="entry name" value="C2H2-TYPE DOMAIN-CONTAINING PROTEIN"/>
    <property type="match status" value="1"/>
</dbReference>
<keyword evidence="3 5" id="KW-0863">Zinc-finger</keyword>
<protein>
    <submittedName>
        <fullName evidence="9">Zinc finger protein LOC730110-like</fullName>
    </submittedName>
</protein>
<keyword evidence="8" id="KW-1185">Reference proteome</keyword>
<feature type="domain" description="C2H2-type" evidence="7">
    <location>
        <begin position="405"/>
        <end position="433"/>
    </location>
</feature>
<evidence type="ECO:0000256" key="6">
    <source>
        <dbReference type="SAM" id="MobiDB-lite"/>
    </source>
</evidence>
<evidence type="ECO:0000256" key="2">
    <source>
        <dbReference type="ARBA" id="ARBA00022737"/>
    </source>
</evidence>
<dbReference type="InterPro" id="IPR013087">
    <property type="entry name" value="Znf_C2H2_type"/>
</dbReference>
<name>A0ABM0LTV6_SACKO</name>
<dbReference type="PROSITE" id="PS50157">
    <property type="entry name" value="ZINC_FINGER_C2H2_2"/>
    <property type="match status" value="6"/>
</dbReference>
<feature type="region of interest" description="Disordered" evidence="6">
    <location>
        <begin position="104"/>
        <end position="152"/>
    </location>
</feature>
<feature type="domain" description="C2H2-type" evidence="7">
    <location>
        <begin position="519"/>
        <end position="547"/>
    </location>
</feature>
<feature type="domain" description="C2H2-type" evidence="7">
    <location>
        <begin position="376"/>
        <end position="404"/>
    </location>
</feature>
<feature type="domain" description="C2H2-type" evidence="7">
    <location>
        <begin position="491"/>
        <end position="518"/>
    </location>
</feature>
<evidence type="ECO:0000259" key="7">
    <source>
        <dbReference type="PROSITE" id="PS50157"/>
    </source>
</evidence>
<dbReference type="Proteomes" id="UP000694865">
    <property type="component" value="Unplaced"/>
</dbReference>
<sequence>METPAISTPVFSNDVTASGQVLSASKEFLYLASKKMFDIFLVEMYKCKLCTVSFSSVMRDSIINHFKTKHQEVWDSAVGSDEQVINISLLTLKKASIGSNNINKSSSFSDELQEPTPVTGKLPLHESSTKDNSPNASTDGKRKRKTSCPKKHIDPNKVQVVEELTGGRWLRDWKVTKTIKLENTFDGSDDEDYDKGCVSDIKTDIPFLQTIPTQGTNIVQSCSENRLQQHHRATEEKCAGPASPLWDKMSMRFFCKSCNVKFADQLGMTKHITDVHQSGMFQCPFCEKLIAFADQLERHSYKCKLKKKKLEKEQKQLQKTTETHKCPKTCKDKSALRDHVTVNAASRNFICEVCGKDYKNQRSLLKHREVHRGKMFSCQECNYKAPIKSYIEVHVRRSHTQKPVYKCDLCNFQTLFKQNFDKHITVTHSSERRFMCDKCPRVYKDKSHLMQHMHCHDGKEHKCPQCNYVGTTALRLKAHEKIHLPKEMWRKKCPYCNWRGTLKSALIRHMRNHTGERPFKCEDCGLGYIEKYGLTKHIRNKHPGTYIPNITNGSQVEVEQTISKRETCTDFPQNVVQCYDGI</sequence>
<dbReference type="PANTHER" id="PTHR24379">
    <property type="entry name" value="KRAB AND ZINC FINGER DOMAIN-CONTAINING"/>
    <property type="match status" value="1"/>
</dbReference>
<evidence type="ECO:0000256" key="4">
    <source>
        <dbReference type="ARBA" id="ARBA00022833"/>
    </source>
</evidence>
<dbReference type="Pfam" id="PF00096">
    <property type="entry name" value="zf-C2H2"/>
    <property type="match status" value="3"/>
</dbReference>
<keyword evidence="4" id="KW-0862">Zinc</keyword>
<feature type="domain" description="C2H2-type" evidence="7">
    <location>
        <begin position="434"/>
        <end position="461"/>
    </location>
</feature>
<dbReference type="GeneID" id="102806682"/>
<gene>
    <name evidence="9" type="primary">LOC102806682</name>
</gene>
<accession>A0ABM0LTV6</accession>
<dbReference type="RefSeq" id="XP_006811197.1">
    <property type="nucleotide sequence ID" value="XM_006811134.1"/>
</dbReference>
<keyword evidence="1" id="KW-0479">Metal-binding</keyword>
<evidence type="ECO:0000256" key="1">
    <source>
        <dbReference type="ARBA" id="ARBA00022723"/>
    </source>
</evidence>
<dbReference type="InterPro" id="IPR036236">
    <property type="entry name" value="Znf_C2H2_sf"/>
</dbReference>
<dbReference type="SUPFAM" id="SSF57667">
    <property type="entry name" value="beta-beta-alpha zinc fingers"/>
    <property type="match status" value="4"/>
</dbReference>
<dbReference type="SMART" id="SM00355">
    <property type="entry name" value="ZnF_C2H2"/>
    <property type="match status" value="10"/>
</dbReference>
<feature type="compositionally biased region" description="Basic residues" evidence="6">
    <location>
        <begin position="141"/>
        <end position="150"/>
    </location>
</feature>